<dbReference type="GO" id="GO:0016787">
    <property type="term" value="F:hydrolase activity"/>
    <property type="evidence" value="ECO:0007669"/>
    <property type="project" value="UniProtKB-KW"/>
</dbReference>
<dbReference type="InterPro" id="IPR029058">
    <property type="entry name" value="AB_hydrolase_fold"/>
</dbReference>
<proteinExistence type="predicted"/>
<dbReference type="SUPFAM" id="SSF53474">
    <property type="entry name" value="alpha/beta-Hydrolases"/>
    <property type="match status" value="1"/>
</dbReference>
<dbReference type="InterPro" id="IPR022742">
    <property type="entry name" value="Hydrolase_4"/>
</dbReference>
<evidence type="ECO:0000313" key="2">
    <source>
        <dbReference type="EMBL" id="PAT34722.1"/>
    </source>
</evidence>
<feature type="domain" description="Serine aminopeptidase S33" evidence="1">
    <location>
        <begin position="55"/>
        <end position="142"/>
    </location>
</feature>
<accession>A0A2A2AAC5</accession>
<comment type="caution">
    <text evidence="2">The sequence shown here is derived from an EMBL/GenBank/DDBJ whole genome shotgun (WGS) entry which is preliminary data.</text>
</comment>
<organism evidence="2 3">
    <name type="scientific">Vandammella animalimorsus</name>
    <dbReference type="NCBI Taxonomy" id="2029117"/>
    <lineage>
        <taxon>Bacteria</taxon>
        <taxon>Pseudomonadati</taxon>
        <taxon>Pseudomonadota</taxon>
        <taxon>Betaproteobacteria</taxon>
        <taxon>Burkholderiales</taxon>
        <taxon>Comamonadaceae</taxon>
        <taxon>Vandammella</taxon>
    </lineage>
</organism>
<dbReference type="Gene3D" id="3.40.50.1820">
    <property type="entry name" value="alpha/beta hydrolase"/>
    <property type="match status" value="1"/>
</dbReference>
<sequence length="216" mass="23167">MLDLRHSGVQHFALPHGPMEVLIDAACAQPPRGIALIAHPQPLLGGSARHKLPQFLAQALCQAGWSTLRPNFRGVGDSAGQYDHGQGEAQDLYALYQAVRSAQPDLPIALLGISFGAFVQALLAERLQQQGQPAARLVLAAMPCGQVNAQRHYATPDAIGAPLVIHGEHDTSVPLPLVLDWARPRSHPVLVVPGASHLFTGKLPLLRELVLRHLQA</sequence>
<dbReference type="PANTHER" id="PTHR42103">
    <property type="entry name" value="ALPHA/BETA-HYDROLASES SUPERFAMILY PROTEIN"/>
    <property type="match status" value="1"/>
</dbReference>
<dbReference type="Proteomes" id="UP000217999">
    <property type="component" value="Unassembled WGS sequence"/>
</dbReference>
<reference evidence="2 3" key="1">
    <citation type="submission" date="2017-08" db="EMBL/GenBank/DDBJ databases">
        <title>WGS of Clinical strains of the CDC Group NO-1 linked to zoonotic infections in humans.</title>
        <authorList>
            <person name="Bernier A.-M."/>
            <person name="Bernard K."/>
        </authorList>
    </citation>
    <scope>NUCLEOTIDE SEQUENCE [LARGE SCALE GENOMIC DNA]</scope>
    <source>
        <strain evidence="2 3">NML03-0146</strain>
    </source>
</reference>
<evidence type="ECO:0000313" key="3">
    <source>
        <dbReference type="Proteomes" id="UP000217999"/>
    </source>
</evidence>
<dbReference type="PANTHER" id="PTHR42103:SF2">
    <property type="entry name" value="AB HYDROLASE-1 DOMAIN-CONTAINING PROTEIN"/>
    <property type="match status" value="1"/>
</dbReference>
<dbReference type="RefSeq" id="WP_095549778.1">
    <property type="nucleotide sequence ID" value="NZ_NSJF01000003.1"/>
</dbReference>
<dbReference type="Pfam" id="PF12146">
    <property type="entry name" value="Hydrolase_4"/>
    <property type="match status" value="1"/>
</dbReference>
<name>A0A2A2AAC5_9BURK</name>
<evidence type="ECO:0000259" key="1">
    <source>
        <dbReference type="Pfam" id="PF12146"/>
    </source>
</evidence>
<gene>
    <name evidence="2" type="ORF">CK620_07525</name>
</gene>
<dbReference type="AlphaFoldDB" id="A0A2A2AAC5"/>
<protein>
    <submittedName>
        <fullName evidence="2">Alpha/beta hydrolase</fullName>
    </submittedName>
</protein>
<dbReference type="EMBL" id="NSJF01000003">
    <property type="protein sequence ID" value="PAT34722.1"/>
    <property type="molecule type" value="Genomic_DNA"/>
</dbReference>
<keyword evidence="2" id="KW-0378">Hydrolase</keyword>